<proteinExistence type="predicted"/>
<dbReference type="EMBL" id="WJBE01000003">
    <property type="protein sequence ID" value="MBC3898849.1"/>
    <property type="molecule type" value="Genomic_DNA"/>
</dbReference>
<dbReference type="Pfam" id="PF13306">
    <property type="entry name" value="LRR_5"/>
    <property type="match status" value="1"/>
</dbReference>
<dbReference type="SUPFAM" id="SSF52058">
    <property type="entry name" value="L domain-like"/>
    <property type="match status" value="1"/>
</dbReference>
<dbReference type="Gene3D" id="3.80.10.10">
    <property type="entry name" value="Ribonuclease Inhibitor"/>
    <property type="match status" value="2"/>
</dbReference>
<dbReference type="InterPro" id="IPR032675">
    <property type="entry name" value="LRR_dom_sf"/>
</dbReference>
<dbReference type="PANTHER" id="PTHR45661:SF3">
    <property type="entry name" value="IG-LIKE DOMAIN-CONTAINING PROTEIN"/>
    <property type="match status" value="1"/>
</dbReference>
<dbReference type="PANTHER" id="PTHR45661">
    <property type="entry name" value="SURFACE ANTIGEN"/>
    <property type="match status" value="1"/>
</dbReference>
<keyword evidence="1" id="KW-0175">Coiled coil</keyword>
<dbReference type="Proteomes" id="UP000622405">
    <property type="component" value="Unassembled WGS sequence"/>
</dbReference>
<accession>A0ABR6YUJ5</accession>
<gene>
    <name evidence="2" type="ORF">GH811_04365</name>
</gene>
<evidence type="ECO:0000313" key="2">
    <source>
        <dbReference type="EMBL" id="MBC3898849.1"/>
    </source>
</evidence>
<dbReference type="InterPro" id="IPR053139">
    <property type="entry name" value="Surface_bspA-like"/>
</dbReference>
<dbReference type="InterPro" id="IPR026906">
    <property type="entry name" value="LRR_5"/>
</dbReference>
<protein>
    <submittedName>
        <fullName evidence="2">Leucine-rich repeat protein</fullName>
    </submittedName>
</protein>
<evidence type="ECO:0000313" key="3">
    <source>
        <dbReference type="Proteomes" id="UP000622405"/>
    </source>
</evidence>
<reference evidence="2 3" key="1">
    <citation type="journal article" date="2020" name="mSystems">
        <title>Defining Genomic and Predicted Metabolic Features of the Acetobacterium Genus.</title>
        <authorList>
            <person name="Ross D.E."/>
            <person name="Marshall C.W."/>
            <person name="Gulliver D."/>
            <person name="May H.D."/>
            <person name="Norman R.S."/>
        </authorList>
    </citation>
    <scope>NUCLEOTIDE SEQUENCE [LARGE SCALE GENOMIC DNA]</scope>
    <source>
        <strain evidence="2 3">DSM 4132</strain>
    </source>
</reference>
<organism evidence="2 3">
    <name type="scientific">Acetobacterium malicum</name>
    <dbReference type="NCBI Taxonomy" id="52692"/>
    <lineage>
        <taxon>Bacteria</taxon>
        <taxon>Bacillati</taxon>
        <taxon>Bacillota</taxon>
        <taxon>Clostridia</taxon>
        <taxon>Eubacteriales</taxon>
        <taxon>Eubacteriaceae</taxon>
        <taxon>Acetobacterium</taxon>
    </lineage>
</organism>
<sequence length="633" mass="71071">MEDQKRKTLRNQNKKKYLLKDRFLPLSGALEWPLFFTIVRRVGPKKKTFQELTQEALLKAYAPVAVLVDQLGNIRYVHGHTGLFLEPAQGYTGVNNILKMARKKLRRDLNTTLYHAVTSRSASASPVVTVRRNGETMGLTIRVTPLLKQASIGQNEDFFLVIFEQNPDQQGIPASAGNRSENSELSPVSQDLIQINDEIESQKTELSRLNTELENTRQELEVARNKLHAVKANIYGSETDLQSLTEKVQASKDELEILGDKLLTAKNEHAAKRLVEQTIDPDRLPIREELDVIKNELFMANQALEEKKEALEKLDIIDTTLPGGLTDGAPEADLEIDPVNQFAAETIIVTDEEAEAGLESWDYQPEQEFINTNHTDFTINEKGMGFFSKNEPKPFFPKNPGLNFGNDPEPFTDLAGNQELVFKDAASFQAAANHGYRHDNEIKSVYIPEGVEVIKRSMFYKCSQLETITFPNTLKAIEDFAFYGCEALKKIDLNHCKMLEVIGTSAFEGCQSLSELIIPDALIEIEEAAFLGCRGLKSVEFYGNSQLEMLGSHVFKDCDQISRIILPDQLKHIGISCFYGCKNLIEIHLPGELETIGEYAFFGCNALEKIDFSNQKILKQPGFSVGFPEGIKL</sequence>
<feature type="coiled-coil region" evidence="1">
    <location>
        <begin position="192"/>
        <end position="268"/>
    </location>
</feature>
<keyword evidence="3" id="KW-1185">Reference proteome</keyword>
<evidence type="ECO:0000256" key="1">
    <source>
        <dbReference type="SAM" id="Coils"/>
    </source>
</evidence>
<comment type="caution">
    <text evidence="2">The sequence shown here is derived from an EMBL/GenBank/DDBJ whole genome shotgun (WGS) entry which is preliminary data.</text>
</comment>
<dbReference type="RefSeq" id="WP_186893451.1">
    <property type="nucleotide sequence ID" value="NZ_WJBE01000003.1"/>
</dbReference>
<name>A0ABR6YUJ5_9FIRM</name>